<dbReference type="InterPro" id="IPR001806">
    <property type="entry name" value="Small_GTPase"/>
</dbReference>
<reference evidence="4 5" key="2">
    <citation type="submission" date="2024-07" db="EMBL/GenBank/DDBJ databases">
        <authorList>
            <person name="Akdeniz Z."/>
        </authorList>
    </citation>
    <scope>NUCLEOTIDE SEQUENCE [LARGE SCALE GENOMIC DNA]</scope>
</reference>
<evidence type="ECO:0000313" key="3">
    <source>
        <dbReference type="EMBL" id="CAI9978698.1"/>
    </source>
</evidence>
<comment type="caution">
    <text evidence="3">The sequence shown here is derived from an EMBL/GenBank/DDBJ whole genome shotgun (WGS) entry which is preliminary data.</text>
</comment>
<dbReference type="EMBL" id="CAXDID020000017">
    <property type="protein sequence ID" value="CAL5984455.1"/>
    <property type="molecule type" value="Genomic_DNA"/>
</dbReference>
<proteinExistence type="predicted"/>
<keyword evidence="5" id="KW-1185">Reference proteome</keyword>
<sequence>MQPLQIVVVGNPKVGKTRMLLIHQLFDYNGQYFPLCFVSEEEQVIIDQQQIKFQLQDTTNLQDFPQIKTIICSKASVFVVCYAINAQNSLDDITNYWMPELESYLETRPFILVGLKEDLRHEGSKIVSDKDVQKVIDKFHPYSHILCSACTNLNINLLIDTAIRAAINQKVESNQSQ</sequence>
<dbReference type="InterPro" id="IPR003578">
    <property type="entry name" value="Small_GTPase_Rho"/>
</dbReference>
<dbReference type="PROSITE" id="PS51421">
    <property type="entry name" value="RAS"/>
    <property type="match status" value="1"/>
</dbReference>
<dbReference type="PANTHER" id="PTHR24072">
    <property type="entry name" value="RHO FAMILY GTPASE"/>
    <property type="match status" value="1"/>
</dbReference>
<dbReference type="SMART" id="SM00173">
    <property type="entry name" value="RAS"/>
    <property type="match status" value="1"/>
</dbReference>
<name>A0AA86RPU1_9EUKA</name>
<dbReference type="Proteomes" id="UP001642409">
    <property type="component" value="Unassembled WGS sequence"/>
</dbReference>
<dbReference type="GO" id="GO:0005525">
    <property type="term" value="F:GTP binding"/>
    <property type="evidence" value="ECO:0007669"/>
    <property type="project" value="UniProtKB-KW"/>
</dbReference>
<evidence type="ECO:0000256" key="2">
    <source>
        <dbReference type="ARBA" id="ARBA00023134"/>
    </source>
</evidence>
<dbReference type="PRINTS" id="PR00449">
    <property type="entry name" value="RASTRNSFRMNG"/>
</dbReference>
<keyword evidence="2" id="KW-0342">GTP-binding</keyword>
<dbReference type="SMART" id="SM00174">
    <property type="entry name" value="RHO"/>
    <property type="match status" value="1"/>
</dbReference>
<organism evidence="3">
    <name type="scientific">Hexamita inflata</name>
    <dbReference type="NCBI Taxonomy" id="28002"/>
    <lineage>
        <taxon>Eukaryota</taxon>
        <taxon>Metamonada</taxon>
        <taxon>Diplomonadida</taxon>
        <taxon>Hexamitidae</taxon>
        <taxon>Hexamitinae</taxon>
        <taxon>Hexamita</taxon>
    </lineage>
</organism>
<dbReference type="NCBIfam" id="TIGR00231">
    <property type="entry name" value="small_GTP"/>
    <property type="match status" value="1"/>
</dbReference>
<dbReference type="PROSITE" id="PS51420">
    <property type="entry name" value="RHO"/>
    <property type="match status" value="1"/>
</dbReference>
<dbReference type="Pfam" id="PF00071">
    <property type="entry name" value="Ras"/>
    <property type="match status" value="1"/>
</dbReference>
<dbReference type="SMART" id="SM00175">
    <property type="entry name" value="RAB"/>
    <property type="match status" value="1"/>
</dbReference>
<protein>
    <submittedName>
        <fullName evidence="3">Rac/Rho-like protein</fullName>
    </submittedName>
    <submittedName>
        <fullName evidence="4">Rac/Rho-like_protein</fullName>
    </submittedName>
</protein>
<dbReference type="AlphaFoldDB" id="A0AA86RPU1"/>
<dbReference type="InterPro" id="IPR027417">
    <property type="entry name" value="P-loop_NTPase"/>
</dbReference>
<dbReference type="EMBL" id="CATOUU010001186">
    <property type="protein sequence ID" value="CAI9978698.1"/>
    <property type="molecule type" value="Genomic_DNA"/>
</dbReference>
<dbReference type="GO" id="GO:0007264">
    <property type="term" value="P:small GTPase-mediated signal transduction"/>
    <property type="evidence" value="ECO:0007669"/>
    <property type="project" value="InterPro"/>
</dbReference>
<accession>A0AA86RPU1</accession>
<dbReference type="SUPFAM" id="SSF52540">
    <property type="entry name" value="P-loop containing nucleoside triphosphate hydrolases"/>
    <property type="match status" value="1"/>
</dbReference>
<evidence type="ECO:0000313" key="5">
    <source>
        <dbReference type="Proteomes" id="UP001642409"/>
    </source>
</evidence>
<dbReference type="PROSITE" id="PS51419">
    <property type="entry name" value="RAB"/>
    <property type="match status" value="1"/>
</dbReference>
<evidence type="ECO:0000256" key="1">
    <source>
        <dbReference type="ARBA" id="ARBA00022741"/>
    </source>
</evidence>
<reference evidence="3" key="1">
    <citation type="submission" date="2023-06" db="EMBL/GenBank/DDBJ databases">
        <authorList>
            <person name="Kurt Z."/>
        </authorList>
    </citation>
    <scope>NUCLEOTIDE SEQUENCE</scope>
</reference>
<dbReference type="InterPro" id="IPR005225">
    <property type="entry name" value="Small_GTP-bd"/>
</dbReference>
<dbReference type="GO" id="GO:0003924">
    <property type="term" value="F:GTPase activity"/>
    <property type="evidence" value="ECO:0007669"/>
    <property type="project" value="InterPro"/>
</dbReference>
<dbReference type="Gene3D" id="3.40.50.300">
    <property type="entry name" value="P-loop containing nucleotide triphosphate hydrolases"/>
    <property type="match status" value="1"/>
</dbReference>
<gene>
    <name evidence="3" type="ORF">HINF_LOCUS66343</name>
    <name evidence="4" type="ORF">HINF_LOCUS8108</name>
</gene>
<evidence type="ECO:0000313" key="4">
    <source>
        <dbReference type="EMBL" id="CAL5984455.1"/>
    </source>
</evidence>
<keyword evidence="1" id="KW-0547">Nucleotide-binding</keyword>